<dbReference type="Gene3D" id="2.40.160.20">
    <property type="match status" value="1"/>
</dbReference>
<evidence type="ECO:0000313" key="2">
    <source>
        <dbReference type="Proteomes" id="UP000326509"/>
    </source>
</evidence>
<dbReference type="EMBL" id="BKCG01000009">
    <property type="protein sequence ID" value="GER60649.1"/>
    <property type="molecule type" value="Genomic_DNA"/>
</dbReference>
<proteinExistence type="predicted"/>
<evidence type="ECO:0000313" key="1">
    <source>
        <dbReference type="EMBL" id="GER60649.1"/>
    </source>
</evidence>
<accession>A0A5J4IRT7</accession>
<dbReference type="Proteomes" id="UP000326509">
    <property type="component" value="Unassembled WGS sequence"/>
</dbReference>
<protein>
    <recommendedName>
        <fullName evidence="3">Deacylase</fullName>
    </recommendedName>
</protein>
<sequence>MASAQGQTTNSIDANYFYGSILNHNKDISHLIKGHPAGVILSFNTHTYGFKRWEQAFNYPDYGFSLIYHNPDNDVLGTNIGIHGHYNFYFLKRSLFFRVGTGISYASNPFDLDENFKNNAYGTKLLNSTYFMLNYSRQNIIKGFGIQAGVSLIHYSNGNVKAPNSSTNSLTATLGVSYELAYQNNPEYQQNDYSKYTEPIHINLVLRAGLNESDFIGTGQKPFYILSAYADKRIGYKSSLQVGADFFYSKFLEAEIDYVAAAFPTRGVTGEEDFKRAGVFIGHELHFNKLSLITQLGYYVYYPYDFEGRIYLRPGLKYKVYKNTFASVSLKSHGAKAEAIEFGLGIRL</sequence>
<dbReference type="AlphaFoldDB" id="A0A5J4IRT7"/>
<organism evidence="1 2">
    <name type="scientific">Patiriisocius marinus</name>
    <dbReference type="NCBI Taxonomy" id="1397112"/>
    <lineage>
        <taxon>Bacteria</taxon>
        <taxon>Pseudomonadati</taxon>
        <taxon>Bacteroidota</taxon>
        <taxon>Flavobacteriia</taxon>
        <taxon>Flavobacteriales</taxon>
        <taxon>Flavobacteriaceae</taxon>
        <taxon>Patiriisocius</taxon>
    </lineage>
</organism>
<name>A0A5J4IRT7_9FLAO</name>
<dbReference type="Pfam" id="PF09411">
    <property type="entry name" value="PagL"/>
    <property type="match status" value="1"/>
</dbReference>
<keyword evidence="2" id="KW-1185">Reference proteome</keyword>
<gene>
    <name evidence="1" type="ORF">ULMA_27570</name>
</gene>
<comment type="caution">
    <text evidence="1">The sequence shown here is derived from an EMBL/GenBank/DDBJ whole genome shotgun (WGS) entry which is preliminary data.</text>
</comment>
<reference evidence="1 2" key="1">
    <citation type="submission" date="2019-08" db="EMBL/GenBank/DDBJ databases">
        <title>Draft genome sequence of Ulvibacter marinus type strain NBRC 109484.</title>
        <authorList>
            <person name="Kawano K."/>
            <person name="Ushijima N."/>
            <person name="Kihara M."/>
            <person name="Itoh H."/>
        </authorList>
    </citation>
    <scope>NUCLEOTIDE SEQUENCE [LARGE SCALE GENOMIC DNA]</scope>
    <source>
        <strain evidence="1 2">NBRC 109484</strain>
    </source>
</reference>
<dbReference type="InterPro" id="IPR018550">
    <property type="entry name" value="Lipid-A_deacylase-rel"/>
</dbReference>
<evidence type="ECO:0008006" key="3">
    <source>
        <dbReference type="Google" id="ProtNLM"/>
    </source>
</evidence>